<evidence type="ECO:0000313" key="1">
    <source>
        <dbReference type="EMBL" id="CAG8756385.1"/>
    </source>
</evidence>
<keyword evidence="2" id="KW-1185">Reference proteome</keyword>
<accession>A0ACA9QLW5</accession>
<gene>
    <name evidence="1" type="ORF">RPERSI_LOCUS14722</name>
</gene>
<organism evidence="1 2">
    <name type="scientific">Racocetra persica</name>
    <dbReference type="NCBI Taxonomy" id="160502"/>
    <lineage>
        <taxon>Eukaryota</taxon>
        <taxon>Fungi</taxon>
        <taxon>Fungi incertae sedis</taxon>
        <taxon>Mucoromycota</taxon>
        <taxon>Glomeromycotina</taxon>
        <taxon>Glomeromycetes</taxon>
        <taxon>Diversisporales</taxon>
        <taxon>Gigasporaceae</taxon>
        <taxon>Racocetra</taxon>
    </lineage>
</organism>
<sequence>RMGPDFRWPTSMLECYKDFVFWALTDDVNALKGDEEAALNHLYFFDNLDKGAFDTHKNDWVLIYQQKVIKFGPKLTNQEAGAIEDEFIGSIYMPVDQSQHMKLRPAKIVRAQLKRVSETDENSVLLEYNFRDPKNNKVYDSTLDTGAPETTLPFYVRRQLGKAGWRNIHCYATGYGAPSRVFLASCPFLVSIGDSTNWTKWVQTDTLRVLEMDPGDHVTCSLVGNDVLDQLAYVHEPQNELKFLEEIHEPALATFLTSLA</sequence>
<protein>
    <submittedName>
        <fullName evidence="1">31567_t:CDS:1</fullName>
    </submittedName>
</protein>
<reference evidence="1" key="1">
    <citation type="submission" date="2021-06" db="EMBL/GenBank/DDBJ databases">
        <authorList>
            <person name="Kallberg Y."/>
            <person name="Tangrot J."/>
            <person name="Rosling A."/>
        </authorList>
    </citation>
    <scope>NUCLEOTIDE SEQUENCE</scope>
    <source>
        <strain evidence="1">MA461A</strain>
    </source>
</reference>
<evidence type="ECO:0000313" key="2">
    <source>
        <dbReference type="Proteomes" id="UP000789920"/>
    </source>
</evidence>
<feature type="non-terminal residue" evidence="1">
    <location>
        <position position="1"/>
    </location>
</feature>
<dbReference type="Proteomes" id="UP000789920">
    <property type="component" value="Unassembled WGS sequence"/>
</dbReference>
<comment type="caution">
    <text evidence="1">The sequence shown here is derived from an EMBL/GenBank/DDBJ whole genome shotgun (WGS) entry which is preliminary data.</text>
</comment>
<dbReference type="EMBL" id="CAJVQC010034432">
    <property type="protein sequence ID" value="CAG8756385.1"/>
    <property type="molecule type" value="Genomic_DNA"/>
</dbReference>
<name>A0ACA9QLW5_9GLOM</name>
<proteinExistence type="predicted"/>